<dbReference type="Pfam" id="PF07963">
    <property type="entry name" value="N_methyl"/>
    <property type="match status" value="1"/>
</dbReference>
<dbReference type="NCBIfam" id="TIGR02532">
    <property type="entry name" value="IV_pilin_GFxxxE"/>
    <property type="match status" value="1"/>
</dbReference>
<protein>
    <recommendedName>
        <fullName evidence="4">Type II secretion system protein</fullName>
    </recommendedName>
</protein>
<sequence>MTLSADPATRRDDTGFTLVETLVSLMIMGMVMASLAVFFSRSMTVTSRQGDRQIAAQLVTDGIDQLRKVPGCRLRNLCGNSWPPPTDTHTVDRVVYTRTYTRQAVIPPDLLPVAVTVTWKGCSGTCTFTATTLISTTVSEPVFNVP</sequence>
<dbReference type="EMBL" id="BOOY01000036">
    <property type="protein sequence ID" value="GIJ05695.1"/>
    <property type="molecule type" value="Genomic_DNA"/>
</dbReference>
<dbReference type="Proteomes" id="UP000652013">
    <property type="component" value="Unassembled WGS sequence"/>
</dbReference>
<dbReference type="RefSeq" id="WP_203940898.1">
    <property type="nucleotide sequence ID" value="NZ_BAAAGJ010000003.1"/>
</dbReference>
<gene>
    <name evidence="2" type="ORF">Sya03_50470</name>
</gene>
<dbReference type="PROSITE" id="PS00409">
    <property type="entry name" value="PROKAR_NTER_METHYL"/>
    <property type="match status" value="1"/>
</dbReference>
<organism evidence="2 3">
    <name type="scientific">Spirilliplanes yamanashiensis</name>
    <dbReference type="NCBI Taxonomy" id="42233"/>
    <lineage>
        <taxon>Bacteria</taxon>
        <taxon>Bacillati</taxon>
        <taxon>Actinomycetota</taxon>
        <taxon>Actinomycetes</taxon>
        <taxon>Micromonosporales</taxon>
        <taxon>Micromonosporaceae</taxon>
        <taxon>Spirilliplanes</taxon>
    </lineage>
</organism>
<accession>A0A8J3YDE9</accession>
<keyword evidence="1" id="KW-0472">Membrane</keyword>
<evidence type="ECO:0008006" key="4">
    <source>
        <dbReference type="Google" id="ProtNLM"/>
    </source>
</evidence>
<name>A0A8J3YDE9_9ACTN</name>
<evidence type="ECO:0000313" key="2">
    <source>
        <dbReference type="EMBL" id="GIJ05695.1"/>
    </source>
</evidence>
<proteinExistence type="predicted"/>
<dbReference type="InterPro" id="IPR012902">
    <property type="entry name" value="N_methyl_site"/>
</dbReference>
<feature type="transmembrane region" description="Helical" evidence="1">
    <location>
        <begin position="16"/>
        <end position="39"/>
    </location>
</feature>
<keyword evidence="1" id="KW-1133">Transmembrane helix</keyword>
<evidence type="ECO:0000256" key="1">
    <source>
        <dbReference type="SAM" id="Phobius"/>
    </source>
</evidence>
<evidence type="ECO:0000313" key="3">
    <source>
        <dbReference type="Proteomes" id="UP000652013"/>
    </source>
</evidence>
<reference evidence="2" key="1">
    <citation type="submission" date="2021-01" db="EMBL/GenBank/DDBJ databases">
        <title>Whole genome shotgun sequence of Spirilliplanes yamanashiensis NBRC 15828.</title>
        <authorList>
            <person name="Komaki H."/>
            <person name="Tamura T."/>
        </authorList>
    </citation>
    <scope>NUCLEOTIDE SEQUENCE</scope>
    <source>
        <strain evidence="2">NBRC 15828</strain>
    </source>
</reference>
<keyword evidence="3" id="KW-1185">Reference proteome</keyword>
<keyword evidence="1" id="KW-0812">Transmembrane</keyword>
<dbReference type="AlphaFoldDB" id="A0A8J3YDE9"/>
<comment type="caution">
    <text evidence="2">The sequence shown here is derived from an EMBL/GenBank/DDBJ whole genome shotgun (WGS) entry which is preliminary data.</text>
</comment>